<keyword evidence="3" id="KW-1185">Reference proteome</keyword>
<dbReference type="InterPro" id="IPR025699">
    <property type="entry name" value="ABC2_memb-like"/>
</dbReference>
<dbReference type="OrthoDB" id="2917865at2"/>
<evidence type="ECO:0000313" key="2">
    <source>
        <dbReference type="EMBL" id="QAA34845.1"/>
    </source>
</evidence>
<dbReference type="AlphaFoldDB" id="A0A3R5QXC0"/>
<dbReference type="EMBL" id="CP025746">
    <property type="protein sequence ID" value="QAA34845.1"/>
    <property type="molecule type" value="Genomic_DNA"/>
</dbReference>
<accession>A0A3R5QXC0</accession>
<feature type="transmembrane region" description="Helical" evidence="1">
    <location>
        <begin position="189"/>
        <end position="213"/>
    </location>
</feature>
<dbReference type="PANTHER" id="PTHR41309">
    <property type="entry name" value="MEMBRANE PROTEIN-RELATED"/>
    <property type="match status" value="1"/>
</dbReference>
<evidence type="ECO:0000313" key="3">
    <source>
        <dbReference type="Proteomes" id="UP000286268"/>
    </source>
</evidence>
<keyword evidence="1" id="KW-0472">Membrane</keyword>
<feature type="transmembrane region" description="Helical" evidence="1">
    <location>
        <begin position="152"/>
        <end position="169"/>
    </location>
</feature>
<evidence type="ECO:0000256" key="1">
    <source>
        <dbReference type="SAM" id="Phobius"/>
    </source>
</evidence>
<gene>
    <name evidence="2" type="ORF">C1I91_26185</name>
</gene>
<name>A0A3R5QXC0_9CLOT</name>
<dbReference type="RefSeq" id="WP_128215556.1">
    <property type="nucleotide sequence ID" value="NZ_CP025746.1"/>
</dbReference>
<dbReference type="PANTHER" id="PTHR41309:SF2">
    <property type="entry name" value="MEMBRANE PROTEIN"/>
    <property type="match status" value="1"/>
</dbReference>
<protein>
    <submittedName>
        <fullName evidence="2">ABC-2 transporter permease</fullName>
    </submittedName>
</protein>
<feature type="transmembrane region" description="Helical" evidence="1">
    <location>
        <begin position="16"/>
        <end position="33"/>
    </location>
</feature>
<organism evidence="2 3">
    <name type="scientific">Clostridium manihotivorum</name>
    <dbReference type="NCBI Taxonomy" id="2320868"/>
    <lineage>
        <taxon>Bacteria</taxon>
        <taxon>Bacillati</taxon>
        <taxon>Bacillota</taxon>
        <taxon>Clostridia</taxon>
        <taxon>Eubacteriales</taxon>
        <taxon>Clostridiaceae</taxon>
        <taxon>Clostridium</taxon>
    </lineage>
</organism>
<keyword evidence="1" id="KW-0812">Transmembrane</keyword>
<feature type="transmembrane region" description="Helical" evidence="1">
    <location>
        <begin position="120"/>
        <end position="140"/>
    </location>
</feature>
<dbReference type="Pfam" id="PF13346">
    <property type="entry name" value="ABC2_membrane_5"/>
    <property type="match status" value="1"/>
</dbReference>
<proteinExistence type="predicted"/>
<feature type="transmembrane region" description="Helical" evidence="1">
    <location>
        <begin position="39"/>
        <end position="58"/>
    </location>
</feature>
<reference evidence="2 3" key="1">
    <citation type="submission" date="2018-01" db="EMBL/GenBank/DDBJ databases">
        <title>Genome Sequencing and Assembly of Anaerobacter polyendosporus strain CT4.</title>
        <authorList>
            <person name="Tachaapaikoon C."/>
            <person name="Sutheeworapong S."/>
            <person name="Jenjaroenpun P."/>
            <person name="Wongsurawat T."/>
            <person name="Nookeaw I."/>
            <person name="Cheawchanlertfa P."/>
            <person name="Kosugi A."/>
            <person name="Cheevadhanarak S."/>
            <person name="Ratanakhanokchai K."/>
        </authorList>
    </citation>
    <scope>NUCLEOTIDE SEQUENCE [LARGE SCALE GENOMIC DNA]</scope>
    <source>
        <strain evidence="2 3">CT4</strain>
    </source>
</reference>
<sequence>MINLVFKDLLIQKKSIYIAILYGFIFSFIFSRGSAPNGIFIAVPSVIAYLFISYACAYDDKSSSDLMLNSLPINRRDIVYAKYLSIIVYLLISISISFIFTALVKYSGFSTLNRLMTFEDVLGCFASIIFLSSIYFPIYFKLGYLKSRYISMFLMLGAIFIPTAIFNLLGNNIGVDIINYLSTLSENVLKLMILLVLLVIWSLSLTISMNIYLKKDL</sequence>
<dbReference type="Proteomes" id="UP000286268">
    <property type="component" value="Chromosome"/>
</dbReference>
<keyword evidence="1" id="KW-1133">Transmembrane helix</keyword>
<feature type="transmembrane region" description="Helical" evidence="1">
    <location>
        <begin position="79"/>
        <end position="100"/>
    </location>
</feature>
<dbReference type="KEGG" id="cmah:C1I91_26185"/>